<dbReference type="InterPro" id="IPR014905">
    <property type="entry name" value="HIRAN"/>
</dbReference>
<feature type="domain" description="HIRAN" evidence="3">
    <location>
        <begin position="3"/>
        <end position="56"/>
    </location>
</feature>
<protein>
    <submittedName>
        <fullName evidence="4">HIRAN domain-containing protein</fullName>
    </submittedName>
</protein>
<proteinExistence type="predicted"/>
<evidence type="ECO:0000256" key="2">
    <source>
        <dbReference type="ARBA" id="ARBA00022801"/>
    </source>
</evidence>
<dbReference type="Gene3D" id="3.30.70.2330">
    <property type="match status" value="1"/>
</dbReference>
<dbReference type="RefSeq" id="WP_118128556.1">
    <property type="nucleotide sequence ID" value="NZ_JBBMEZ010000027.1"/>
</dbReference>
<keyword evidence="5" id="KW-1185">Reference proteome</keyword>
<organism evidence="4 5">
    <name type="scientific">Ruminococcoides intestinale</name>
    <dbReference type="NCBI Taxonomy" id="3133162"/>
    <lineage>
        <taxon>Bacteria</taxon>
        <taxon>Bacillati</taxon>
        <taxon>Bacillota</taxon>
        <taxon>Clostridia</taxon>
        <taxon>Eubacteriales</taxon>
        <taxon>Oscillospiraceae</taxon>
        <taxon>Ruminococcoides</taxon>
    </lineage>
</organism>
<evidence type="ECO:0000313" key="5">
    <source>
        <dbReference type="Proteomes" id="UP001490816"/>
    </source>
</evidence>
<dbReference type="Proteomes" id="UP001490816">
    <property type="component" value="Unassembled WGS sequence"/>
</dbReference>
<comment type="caution">
    <text evidence="4">The sequence shown here is derived from an EMBL/GenBank/DDBJ whole genome shotgun (WGS) entry which is preliminary data.</text>
</comment>
<accession>A0ABV1FD84</accession>
<dbReference type="Pfam" id="PF08797">
    <property type="entry name" value="HIRAN"/>
    <property type="match status" value="1"/>
</dbReference>
<keyword evidence="2" id="KW-0378">Hydrolase</keyword>
<gene>
    <name evidence="4" type="ORF">WMO39_09275</name>
</gene>
<sequence length="122" mass="13938">MKKVYVTITGMKYYYGFNPFSIGKKLTCKKEHNNPYDSEAIKVTMKNIGTVGYIANSPYTKANGTMGAGAVNKYVKKKFKIRVMFMTSTKIICEVIDGFKDKYSEEKTEPTDKIEEKEVVKF</sequence>
<reference evidence="4 5" key="1">
    <citation type="submission" date="2024-03" db="EMBL/GenBank/DDBJ databases">
        <title>Human intestinal bacterial collection.</title>
        <authorList>
            <person name="Pauvert C."/>
            <person name="Hitch T.C.A."/>
            <person name="Clavel T."/>
        </authorList>
    </citation>
    <scope>NUCLEOTIDE SEQUENCE [LARGE SCALE GENOMIC DNA]</scope>
    <source>
        <strain evidence="4 5">CLA-JM-H38</strain>
    </source>
</reference>
<evidence type="ECO:0000259" key="3">
    <source>
        <dbReference type="Pfam" id="PF08797"/>
    </source>
</evidence>
<keyword evidence="1" id="KW-0479">Metal-binding</keyword>
<dbReference type="EMBL" id="JBBMEZ010000027">
    <property type="protein sequence ID" value="MEQ2470513.1"/>
    <property type="molecule type" value="Genomic_DNA"/>
</dbReference>
<evidence type="ECO:0000256" key="1">
    <source>
        <dbReference type="ARBA" id="ARBA00022723"/>
    </source>
</evidence>
<evidence type="ECO:0000313" key="4">
    <source>
        <dbReference type="EMBL" id="MEQ2470513.1"/>
    </source>
</evidence>
<name>A0ABV1FD84_9FIRM</name>